<proteinExistence type="predicted"/>
<dbReference type="InterPro" id="IPR036388">
    <property type="entry name" value="WH-like_DNA-bd_sf"/>
</dbReference>
<dbReference type="Proteomes" id="UP001202922">
    <property type="component" value="Unassembled WGS sequence"/>
</dbReference>
<evidence type="ECO:0000256" key="3">
    <source>
        <dbReference type="ARBA" id="ARBA00023163"/>
    </source>
</evidence>
<gene>
    <name evidence="5" type="ORF">L0M17_09320</name>
</gene>
<dbReference type="SUPFAM" id="SSF46785">
    <property type="entry name" value="Winged helix' DNA-binding domain"/>
    <property type="match status" value="1"/>
</dbReference>
<dbReference type="SMART" id="SM00345">
    <property type="entry name" value="HTH_GNTR"/>
    <property type="match status" value="1"/>
</dbReference>
<dbReference type="InterPro" id="IPR000524">
    <property type="entry name" value="Tscrpt_reg_HTH_GntR"/>
</dbReference>
<sequence>MNRRTVQTSSRPIRRSGLRESVYESILEMLVEGEIAEGSPLRVEALAQLLEVSPTPVREALVQLEATGLVTYVANRGYTAAPHLSADEKTAMMDARLVLEVAAVRRAAELGDPSVPSHLRALLAGQREAASRLDGPDGEQQRDALRDYLRIDHSFHDGILHGCGNHFLFRLASTLDAQAQRMRQSFLNGIPDAEDVLAEHSAIADAIASGDPDAAEQAMRDHLSRVLSLSLSQAD</sequence>
<feature type="domain" description="HTH gntR-type" evidence="4">
    <location>
        <begin position="16"/>
        <end position="83"/>
    </location>
</feature>
<name>A0ABS9U0G0_9MICC</name>
<accession>A0ABS9U0G0</accession>
<keyword evidence="3" id="KW-0804">Transcription</keyword>
<evidence type="ECO:0000256" key="1">
    <source>
        <dbReference type="ARBA" id="ARBA00023015"/>
    </source>
</evidence>
<keyword evidence="6" id="KW-1185">Reference proteome</keyword>
<dbReference type="Gene3D" id="1.20.120.530">
    <property type="entry name" value="GntR ligand-binding domain-like"/>
    <property type="match status" value="1"/>
</dbReference>
<keyword evidence="2" id="KW-0238">DNA-binding</keyword>
<evidence type="ECO:0000256" key="2">
    <source>
        <dbReference type="ARBA" id="ARBA00023125"/>
    </source>
</evidence>
<dbReference type="PROSITE" id="PS50949">
    <property type="entry name" value="HTH_GNTR"/>
    <property type="match status" value="1"/>
</dbReference>
<evidence type="ECO:0000313" key="6">
    <source>
        <dbReference type="Proteomes" id="UP001202922"/>
    </source>
</evidence>
<dbReference type="SMART" id="SM00895">
    <property type="entry name" value="FCD"/>
    <property type="match status" value="1"/>
</dbReference>
<dbReference type="RefSeq" id="WP_241053694.1">
    <property type="nucleotide sequence ID" value="NZ_JAKZBV010000001.1"/>
</dbReference>
<dbReference type="InterPro" id="IPR008920">
    <property type="entry name" value="TF_FadR/GntR_C"/>
</dbReference>
<dbReference type="EMBL" id="JAKZBV010000001">
    <property type="protein sequence ID" value="MCH6470173.1"/>
    <property type="molecule type" value="Genomic_DNA"/>
</dbReference>
<reference evidence="5 6" key="1">
    <citation type="submission" date="2022-03" db="EMBL/GenBank/DDBJ databases">
        <title>Sinomonas sp. isolated from a soil.</title>
        <authorList>
            <person name="Han J."/>
            <person name="Kim D.-U."/>
        </authorList>
    </citation>
    <scope>NUCLEOTIDE SEQUENCE [LARGE SCALE GENOMIC DNA]</scope>
    <source>
        <strain evidence="5 6">5-5</strain>
    </source>
</reference>
<dbReference type="PANTHER" id="PTHR43537">
    <property type="entry name" value="TRANSCRIPTIONAL REGULATOR, GNTR FAMILY"/>
    <property type="match status" value="1"/>
</dbReference>
<dbReference type="Gene3D" id="1.10.10.10">
    <property type="entry name" value="Winged helix-like DNA-binding domain superfamily/Winged helix DNA-binding domain"/>
    <property type="match status" value="1"/>
</dbReference>
<dbReference type="Pfam" id="PF07729">
    <property type="entry name" value="FCD"/>
    <property type="match status" value="1"/>
</dbReference>
<dbReference type="Pfam" id="PF00392">
    <property type="entry name" value="GntR"/>
    <property type="match status" value="1"/>
</dbReference>
<protein>
    <submittedName>
        <fullName evidence="5">GntR family transcriptional regulator</fullName>
    </submittedName>
</protein>
<keyword evidence="1" id="KW-0805">Transcription regulation</keyword>
<comment type="caution">
    <text evidence="5">The sequence shown here is derived from an EMBL/GenBank/DDBJ whole genome shotgun (WGS) entry which is preliminary data.</text>
</comment>
<dbReference type="CDD" id="cd07377">
    <property type="entry name" value="WHTH_GntR"/>
    <property type="match status" value="1"/>
</dbReference>
<dbReference type="SUPFAM" id="SSF48008">
    <property type="entry name" value="GntR ligand-binding domain-like"/>
    <property type="match status" value="1"/>
</dbReference>
<dbReference type="InterPro" id="IPR036390">
    <property type="entry name" value="WH_DNA-bd_sf"/>
</dbReference>
<dbReference type="PANTHER" id="PTHR43537:SF5">
    <property type="entry name" value="UXU OPERON TRANSCRIPTIONAL REGULATOR"/>
    <property type="match status" value="1"/>
</dbReference>
<organism evidence="5 6">
    <name type="scientific">Sinomonas terrae</name>
    <dbReference type="NCBI Taxonomy" id="2908838"/>
    <lineage>
        <taxon>Bacteria</taxon>
        <taxon>Bacillati</taxon>
        <taxon>Actinomycetota</taxon>
        <taxon>Actinomycetes</taxon>
        <taxon>Micrococcales</taxon>
        <taxon>Micrococcaceae</taxon>
        <taxon>Sinomonas</taxon>
    </lineage>
</organism>
<evidence type="ECO:0000313" key="5">
    <source>
        <dbReference type="EMBL" id="MCH6470173.1"/>
    </source>
</evidence>
<dbReference type="InterPro" id="IPR011711">
    <property type="entry name" value="GntR_C"/>
</dbReference>
<evidence type="ECO:0000259" key="4">
    <source>
        <dbReference type="PROSITE" id="PS50949"/>
    </source>
</evidence>